<evidence type="ECO:0000256" key="5">
    <source>
        <dbReference type="ARBA" id="ARBA00022777"/>
    </source>
</evidence>
<evidence type="ECO:0000256" key="3">
    <source>
        <dbReference type="ARBA" id="ARBA00022679"/>
    </source>
</evidence>
<keyword evidence="2" id="KW-0597">Phosphoprotein</keyword>
<reference evidence="9 10" key="1">
    <citation type="submission" date="2008-07" db="EMBL/GenBank/DDBJ databases">
        <authorList>
            <person name="Tandeau de Marsac N."/>
            <person name="Ferriera S."/>
            <person name="Johnson J."/>
            <person name="Kravitz S."/>
            <person name="Beeson K."/>
            <person name="Sutton G."/>
            <person name="Rogers Y.-H."/>
            <person name="Friedman R."/>
            <person name="Frazier M."/>
            <person name="Venter J.C."/>
        </authorList>
    </citation>
    <scope>NUCLEOTIDE SEQUENCE [LARGE SCALE GENOMIC DNA]</scope>
    <source>
        <strain evidence="9 10">PCC 7420</strain>
    </source>
</reference>
<dbReference type="eggNOG" id="COG0467">
    <property type="taxonomic scope" value="Bacteria"/>
</dbReference>
<organism evidence="9 10">
    <name type="scientific">Coleofasciculus chthonoplastes PCC 7420</name>
    <dbReference type="NCBI Taxonomy" id="118168"/>
    <lineage>
        <taxon>Bacteria</taxon>
        <taxon>Bacillati</taxon>
        <taxon>Cyanobacteriota</taxon>
        <taxon>Cyanophyceae</taxon>
        <taxon>Coleofasciculales</taxon>
        <taxon>Coleofasciculaceae</taxon>
        <taxon>Coleofasciculus</taxon>
    </lineage>
</organism>
<dbReference type="NCBIfam" id="NF006799">
    <property type="entry name" value="PRK09302.1"/>
    <property type="match status" value="1"/>
</dbReference>
<dbReference type="STRING" id="118168.MC7420_3283"/>
<evidence type="ECO:0000256" key="6">
    <source>
        <dbReference type="ARBA" id="ARBA00022801"/>
    </source>
</evidence>
<dbReference type="InterPro" id="IPR014774">
    <property type="entry name" value="KaiC-like_dom"/>
</dbReference>
<feature type="coiled-coil region" evidence="7">
    <location>
        <begin position="506"/>
        <end position="544"/>
    </location>
</feature>
<dbReference type="RefSeq" id="WP_006103975.1">
    <property type="nucleotide sequence ID" value="NZ_DS989861.1"/>
</dbReference>
<dbReference type="AlphaFoldDB" id="B4VYV8"/>
<accession>B4VYV8</accession>
<sequence length="567" mass="64217">MTKTHQTKLNKCPTGIQGLDEITNGGLPQGRPTLLCGKAGCGKTLMAMEFLVHGATEYQEPGVFISFEESPDELTQNVASFGWDLTALADQKKLTIHYVHIDRTQIQETGEYDLEALFIRLGYAIDSINAKRVVLDTLEVLFAGLQNNAIVRSELRRLFLWLKEKGVTAIITGESGQNTLTRQGLEEYVSDCVIFLNQRIINELATRRLHIVKYRGSRHGTNEYPFLIEDDGISVLPLTSVGLDYQVSNERISTGVERLDTMLGGEGYFRGSSVLISGTAGTGKSSLCAHFAEATCLRGERCLYFAFEESPSQIIRNMRSIGIDLDPSVQKGLLKIQAMRPTFYGLEMHLVKIHHFVNEFKPNVVIIDPISNLTDIGNYMQVKSFMMRLVDFFKTHQITTVLTHLNLGGNPLEQTDLGISSLMDTWLLLRDEESSGERNRLLFVLKSRGMKHSHQVREFRLTDTGVQLVDVYLGVGGVMAGTARTIQESQEKAEALVRRQAIERKQHEIERKRQIMEVQIQALQAEFETQKEEIEQMIQQEKLRDKTLLQDRRLRAQIRDYDSLEEM</sequence>
<dbReference type="PANTHER" id="PTHR42926:SF1">
    <property type="entry name" value="CIRCADIAN CLOCK OSCILLATOR PROTEIN KAIC 1"/>
    <property type="match status" value="1"/>
</dbReference>
<dbReference type="CDD" id="cd19484">
    <property type="entry name" value="KaiC_C"/>
    <property type="match status" value="1"/>
</dbReference>
<keyword evidence="10" id="KW-1185">Reference proteome</keyword>
<evidence type="ECO:0000313" key="10">
    <source>
        <dbReference type="Proteomes" id="UP000003835"/>
    </source>
</evidence>
<dbReference type="GO" id="GO:0005524">
    <property type="term" value="F:ATP binding"/>
    <property type="evidence" value="ECO:0007669"/>
    <property type="project" value="InterPro"/>
</dbReference>
<keyword evidence="3" id="KW-0808">Transferase</keyword>
<dbReference type="SMART" id="SM00382">
    <property type="entry name" value="AAA"/>
    <property type="match status" value="2"/>
</dbReference>
<evidence type="ECO:0000256" key="4">
    <source>
        <dbReference type="ARBA" id="ARBA00022737"/>
    </source>
</evidence>
<evidence type="ECO:0000256" key="1">
    <source>
        <dbReference type="ARBA" id="ARBA00012513"/>
    </source>
</evidence>
<dbReference type="EMBL" id="DS989861">
    <property type="protein sequence ID" value="EDX72837.1"/>
    <property type="molecule type" value="Genomic_DNA"/>
</dbReference>
<feature type="domain" description="KaiC" evidence="8">
    <location>
        <begin position="250"/>
        <end position="482"/>
    </location>
</feature>
<dbReference type="InterPro" id="IPR003593">
    <property type="entry name" value="AAA+_ATPase"/>
</dbReference>
<dbReference type="InterPro" id="IPR047221">
    <property type="entry name" value="KaiC_N"/>
</dbReference>
<dbReference type="InterPro" id="IPR047222">
    <property type="entry name" value="KaiC_C"/>
</dbReference>
<dbReference type="InterPro" id="IPR030665">
    <property type="entry name" value="KaiC"/>
</dbReference>
<name>B4VYV8_9CYAN</name>
<dbReference type="EC" id="2.7.11.1" evidence="1"/>
<evidence type="ECO:0000256" key="7">
    <source>
        <dbReference type="SAM" id="Coils"/>
    </source>
</evidence>
<dbReference type="OrthoDB" id="9787927at2"/>
<keyword evidence="4" id="KW-0677">Repeat</keyword>
<dbReference type="Proteomes" id="UP000003835">
    <property type="component" value="Unassembled WGS sequence"/>
</dbReference>
<dbReference type="InterPro" id="IPR010624">
    <property type="entry name" value="KaiC_dom"/>
</dbReference>
<proteinExistence type="predicted"/>
<gene>
    <name evidence="9" type="ORF">MC7420_3283</name>
</gene>
<dbReference type="PANTHER" id="PTHR42926">
    <property type="match status" value="1"/>
</dbReference>
<keyword evidence="6" id="KW-0378">Hydrolase</keyword>
<dbReference type="InterPro" id="IPR027417">
    <property type="entry name" value="P-loop_NTPase"/>
</dbReference>
<dbReference type="Pfam" id="PF06745">
    <property type="entry name" value="ATPase"/>
    <property type="match status" value="2"/>
</dbReference>
<protein>
    <recommendedName>
        <fullName evidence="1">non-specific serine/threonine protein kinase</fullName>
        <ecNumber evidence="1">2.7.11.1</ecNumber>
    </recommendedName>
</protein>
<dbReference type="PROSITE" id="PS51146">
    <property type="entry name" value="KAIC"/>
    <property type="match status" value="2"/>
</dbReference>
<evidence type="ECO:0000256" key="2">
    <source>
        <dbReference type="ARBA" id="ARBA00022553"/>
    </source>
</evidence>
<dbReference type="InterPro" id="IPR051347">
    <property type="entry name" value="Circadian_clock_KaiC-rel"/>
</dbReference>
<keyword evidence="5" id="KW-0418">Kinase</keyword>
<keyword evidence="7" id="KW-0175">Coiled coil</keyword>
<evidence type="ECO:0000259" key="8">
    <source>
        <dbReference type="PROSITE" id="PS51146"/>
    </source>
</evidence>
<dbReference type="HOGENOM" id="CLU_023669_4_1_3"/>
<dbReference type="SUPFAM" id="SSF52540">
    <property type="entry name" value="P-loop containing nucleoside triphosphate hydrolases"/>
    <property type="match status" value="2"/>
</dbReference>
<dbReference type="GO" id="GO:0016787">
    <property type="term" value="F:hydrolase activity"/>
    <property type="evidence" value="ECO:0007669"/>
    <property type="project" value="UniProtKB-KW"/>
</dbReference>
<dbReference type="CDD" id="cd19485">
    <property type="entry name" value="KaiC-N"/>
    <property type="match status" value="1"/>
</dbReference>
<evidence type="ECO:0000313" key="9">
    <source>
        <dbReference type="EMBL" id="EDX72837.1"/>
    </source>
</evidence>
<feature type="domain" description="KaiC" evidence="8">
    <location>
        <begin position="10"/>
        <end position="249"/>
    </location>
</feature>
<dbReference type="PIRSF" id="PIRSF039117">
    <property type="entry name" value="KaiC"/>
    <property type="match status" value="1"/>
</dbReference>
<dbReference type="Gene3D" id="3.40.50.300">
    <property type="entry name" value="P-loop containing nucleotide triphosphate hydrolases"/>
    <property type="match status" value="2"/>
</dbReference>
<dbReference type="GO" id="GO:0004674">
    <property type="term" value="F:protein serine/threonine kinase activity"/>
    <property type="evidence" value="ECO:0007669"/>
    <property type="project" value="UniProtKB-EC"/>
</dbReference>